<dbReference type="InterPro" id="IPR029063">
    <property type="entry name" value="SAM-dependent_MTases_sf"/>
</dbReference>
<reference evidence="7 8" key="1">
    <citation type="submission" date="2017-09" db="EMBL/GenBank/DDBJ databases">
        <title>Comparative genomics of rhizobia isolated from Phaseolus vulgaris in China.</title>
        <authorList>
            <person name="Tong W."/>
        </authorList>
    </citation>
    <scope>NUCLEOTIDE SEQUENCE [LARGE SCALE GENOMIC DNA]</scope>
    <source>
        <strain evidence="7 8">PCH1</strain>
    </source>
</reference>
<dbReference type="InterPro" id="IPR007848">
    <property type="entry name" value="Small_mtfrase_dom"/>
</dbReference>
<dbReference type="EMBL" id="NWTC01000002">
    <property type="protein sequence ID" value="PDT49703.1"/>
    <property type="molecule type" value="Genomic_DNA"/>
</dbReference>
<dbReference type="PANTHER" id="PTHR18895">
    <property type="entry name" value="HEMK METHYLTRANSFERASE"/>
    <property type="match status" value="1"/>
</dbReference>
<dbReference type="PROSITE" id="PS00092">
    <property type="entry name" value="N6_MTASE"/>
    <property type="match status" value="1"/>
</dbReference>
<evidence type="ECO:0000313" key="8">
    <source>
        <dbReference type="Proteomes" id="UP000220353"/>
    </source>
</evidence>
<dbReference type="NCBIfam" id="TIGR00536">
    <property type="entry name" value="hemK_fam"/>
    <property type="match status" value="1"/>
</dbReference>
<keyword evidence="4" id="KW-0949">S-adenosyl-L-methionine</keyword>
<evidence type="ECO:0000256" key="4">
    <source>
        <dbReference type="ARBA" id="ARBA00022691"/>
    </source>
</evidence>
<dbReference type="EC" id="2.1.1.297" evidence="1"/>
<dbReference type="GO" id="GO:0102559">
    <property type="term" value="F:peptide chain release factor N(5)-glutamine methyltransferase activity"/>
    <property type="evidence" value="ECO:0007669"/>
    <property type="project" value="UniProtKB-EC"/>
</dbReference>
<dbReference type="InterPro" id="IPR002052">
    <property type="entry name" value="DNA_methylase_N6_adenine_CS"/>
</dbReference>
<dbReference type="Proteomes" id="UP000220353">
    <property type="component" value="Unassembled WGS sequence"/>
</dbReference>
<dbReference type="SUPFAM" id="SSF53335">
    <property type="entry name" value="S-adenosyl-L-methionine-dependent methyltransferases"/>
    <property type="match status" value="1"/>
</dbReference>
<sequence length="275" mass="29853">MIGRLTYAHQLYFSFRLPGCAIVRGTENHPIAEGAFVLQGDNLPDVSLANSPSPRLVSFMDIELELAPEVLVPREETELLGRNAVQRLRDQTGPVTVIDMCCGSGNLALGIAAAVPLARVWGADLTDSTVALARRNAERLSMQDRVLIRQGDLFAALDGNGLEGRADMIVCNPPYISTSRLEGDSAHLLNSEPREAFDGGPYGISIHQRMIRDAVAFLKPGGWLLFEFGEGQDRQAAALLSRAKAYEAVRFAHDTQGKPRVAIVRKMGASSDEGR</sequence>
<protein>
    <recommendedName>
        <fullName evidence="1">peptide chain release factor N(5)-glutamine methyltransferase</fullName>
        <ecNumber evidence="1">2.1.1.297</ecNumber>
    </recommendedName>
</protein>
<dbReference type="GO" id="GO:0003676">
    <property type="term" value="F:nucleic acid binding"/>
    <property type="evidence" value="ECO:0007669"/>
    <property type="project" value="InterPro"/>
</dbReference>
<evidence type="ECO:0000259" key="6">
    <source>
        <dbReference type="Pfam" id="PF05175"/>
    </source>
</evidence>
<accession>A0A2A6M4B4</accession>
<dbReference type="Gene3D" id="3.40.50.150">
    <property type="entry name" value="Vaccinia Virus protein VP39"/>
    <property type="match status" value="1"/>
</dbReference>
<evidence type="ECO:0000256" key="3">
    <source>
        <dbReference type="ARBA" id="ARBA00022679"/>
    </source>
</evidence>
<name>A0A2A6M4B4_RHIFR</name>
<dbReference type="CDD" id="cd02440">
    <property type="entry name" value="AdoMet_MTases"/>
    <property type="match status" value="1"/>
</dbReference>
<dbReference type="InterPro" id="IPR050320">
    <property type="entry name" value="N5-glutamine_MTase"/>
</dbReference>
<organism evidence="7 8">
    <name type="scientific">Rhizobium fredii</name>
    <name type="common">Sinorhizobium fredii</name>
    <dbReference type="NCBI Taxonomy" id="380"/>
    <lineage>
        <taxon>Bacteria</taxon>
        <taxon>Pseudomonadati</taxon>
        <taxon>Pseudomonadota</taxon>
        <taxon>Alphaproteobacteria</taxon>
        <taxon>Hyphomicrobiales</taxon>
        <taxon>Rhizobiaceae</taxon>
        <taxon>Sinorhizobium/Ensifer group</taxon>
        <taxon>Sinorhizobium</taxon>
    </lineage>
</organism>
<dbReference type="AlphaFoldDB" id="A0A2A6M4B4"/>
<evidence type="ECO:0000256" key="2">
    <source>
        <dbReference type="ARBA" id="ARBA00022603"/>
    </source>
</evidence>
<dbReference type="Pfam" id="PF05175">
    <property type="entry name" value="MTS"/>
    <property type="match status" value="1"/>
</dbReference>
<dbReference type="PANTHER" id="PTHR18895:SF74">
    <property type="entry name" value="MTRF1L RELEASE FACTOR GLUTAMINE METHYLTRANSFERASE"/>
    <property type="match status" value="1"/>
</dbReference>
<evidence type="ECO:0000256" key="1">
    <source>
        <dbReference type="ARBA" id="ARBA00012771"/>
    </source>
</evidence>
<dbReference type="GO" id="GO:0032259">
    <property type="term" value="P:methylation"/>
    <property type="evidence" value="ECO:0007669"/>
    <property type="project" value="UniProtKB-KW"/>
</dbReference>
<gene>
    <name evidence="7" type="ORF">CO661_03340</name>
</gene>
<feature type="domain" description="Methyltransferase small" evidence="6">
    <location>
        <begin position="96"/>
        <end position="184"/>
    </location>
</feature>
<keyword evidence="3 7" id="KW-0808">Transferase</keyword>
<evidence type="ECO:0000313" key="7">
    <source>
        <dbReference type="EMBL" id="PDT49703.1"/>
    </source>
</evidence>
<evidence type="ECO:0000256" key="5">
    <source>
        <dbReference type="ARBA" id="ARBA00048391"/>
    </source>
</evidence>
<proteinExistence type="predicted"/>
<comment type="catalytic activity">
    <reaction evidence="5">
        <text>L-glutaminyl-[peptide chain release factor] + S-adenosyl-L-methionine = N(5)-methyl-L-glutaminyl-[peptide chain release factor] + S-adenosyl-L-homocysteine + H(+)</text>
        <dbReference type="Rhea" id="RHEA:42896"/>
        <dbReference type="Rhea" id="RHEA-COMP:10271"/>
        <dbReference type="Rhea" id="RHEA-COMP:10272"/>
        <dbReference type="ChEBI" id="CHEBI:15378"/>
        <dbReference type="ChEBI" id="CHEBI:30011"/>
        <dbReference type="ChEBI" id="CHEBI:57856"/>
        <dbReference type="ChEBI" id="CHEBI:59789"/>
        <dbReference type="ChEBI" id="CHEBI:61891"/>
        <dbReference type="EC" id="2.1.1.297"/>
    </reaction>
</comment>
<keyword evidence="2 7" id="KW-0489">Methyltransferase</keyword>
<dbReference type="InterPro" id="IPR004556">
    <property type="entry name" value="HemK-like"/>
</dbReference>
<comment type="caution">
    <text evidence="7">The sequence shown here is derived from an EMBL/GenBank/DDBJ whole genome shotgun (WGS) entry which is preliminary data.</text>
</comment>